<feature type="domain" description="Reverse transcriptase" evidence="2">
    <location>
        <begin position="1"/>
        <end position="206"/>
    </location>
</feature>
<dbReference type="Pfam" id="PF00078">
    <property type="entry name" value="RVT_1"/>
    <property type="match status" value="1"/>
</dbReference>
<dbReference type="PANTHER" id="PTHR12066:SF0">
    <property type="entry name" value="TELOMERASE REVERSE TRANSCRIPTASE"/>
    <property type="match status" value="1"/>
</dbReference>
<keyword evidence="1" id="KW-0548">Nucleotidyltransferase</keyword>
<dbReference type="GO" id="GO:0042162">
    <property type="term" value="F:telomeric DNA binding"/>
    <property type="evidence" value="ECO:0007669"/>
    <property type="project" value="TreeGrafter"/>
</dbReference>
<keyword evidence="1" id="KW-0158">Chromosome</keyword>
<feature type="non-terminal residue" evidence="3">
    <location>
        <position position="1"/>
    </location>
</feature>
<dbReference type="InterPro" id="IPR003545">
    <property type="entry name" value="Telomerase_RT"/>
</dbReference>
<dbReference type="EC" id="2.7.7.49" evidence="1"/>
<keyword evidence="1" id="KW-0539">Nucleus</keyword>
<dbReference type="GO" id="GO:0070034">
    <property type="term" value="F:telomerase RNA binding"/>
    <property type="evidence" value="ECO:0007669"/>
    <property type="project" value="TreeGrafter"/>
</dbReference>
<dbReference type="PANTHER" id="PTHR12066">
    <property type="entry name" value="TELOMERASE REVERSE TRANSCRIPTASE"/>
    <property type="match status" value="1"/>
</dbReference>
<dbReference type="GO" id="GO:0003720">
    <property type="term" value="F:telomerase activity"/>
    <property type="evidence" value="ECO:0007669"/>
    <property type="project" value="InterPro"/>
</dbReference>
<sequence>VPFIFRPSLPDVSISFKALTNFRSLIPNKQTFFLGRIDIADCFNNIDHKLLLKAFKKAVSKAEQFSSVSFSRDHVISELSYFLNNYIIQFAGRCYQQTRGIPQGSCISTDLSNLFLAFVDRSSSLKDYFWDAEKRISSDANVPKAAILRFHDDYLLLATTKRQLLDIKDGLINNLSNFGLKSNVSKENVVTASVGLESVEWLGLEITPQLDLLIPQVNISERMLERFSGYPLPWKDSLFRIKSSLQTSLFIKLVVNQPDFTLNSLLAEENARRIGSQFGHILLNYIWSCPERQKFLTSFKHCRHLAKIVLCRLAMIFKDVSLLSLARDHLIQMLQRRRNTFNTLLRCIYKPWLVLSVISKNNSCMEILSQFSNFLRTHNQISSEDE</sequence>
<dbReference type="SUPFAM" id="SSF56672">
    <property type="entry name" value="DNA/RNA polymerases"/>
    <property type="match status" value="1"/>
</dbReference>
<keyword evidence="1" id="KW-0479">Metal-binding</keyword>
<reference evidence="3 4" key="1">
    <citation type="submission" date="2019-07" db="EMBL/GenBank/DDBJ databases">
        <authorList>
            <person name="Jastrzebski P J."/>
            <person name="Paukszto L."/>
            <person name="Jastrzebski P J."/>
        </authorList>
    </citation>
    <scope>NUCLEOTIDE SEQUENCE [LARGE SCALE GENOMIC DNA]</scope>
    <source>
        <strain evidence="3 4">WMS-il1</strain>
    </source>
</reference>
<dbReference type="EMBL" id="CABIJS010000044">
    <property type="protein sequence ID" value="VUZ40876.1"/>
    <property type="molecule type" value="Genomic_DNA"/>
</dbReference>
<evidence type="ECO:0000256" key="1">
    <source>
        <dbReference type="RuleBase" id="RU365061"/>
    </source>
</evidence>
<comment type="similarity">
    <text evidence="1">Belongs to the reverse transcriptase family. Telomerase subfamily.</text>
</comment>
<keyword evidence="1" id="KW-0779">Telomere</keyword>
<gene>
    <name evidence="3" type="ORF">WMSIL1_LOCUS1851</name>
</gene>
<keyword evidence="1" id="KW-0460">Magnesium</keyword>
<comment type="subcellular location">
    <subcellularLocation>
        <location evidence="1">Nucleus</location>
    </subcellularLocation>
    <subcellularLocation>
        <location evidence="1">Chromosome</location>
        <location evidence="1">Telomere</location>
    </subcellularLocation>
</comment>
<dbReference type="CDD" id="cd01646">
    <property type="entry name" value="RT_Bac_retron_I"/>
    <property type="match status" value="1"/>
</dbReference>
<evidence type="ECO:0000313" key="4">
    <source>
        <dbReference type="Proteomes" id="UP000321570"/>
    </source>
</evidence>
<dbReference type="Proteomes" id="UP000321570">
    <property type="component" value="Unassembled WGS sequence"/>
</dbReference>
<dbReference type="GO" id="GO:0007004">
    <property type="term" value="P:telomere maintenance via telomerase"/>
    <property type="evidence" value="ECO:0007669"/>
    <property type="project" value="TreeGrafter"/>
</dbReference>
<dbReference type="GO" id="GO:0000781">
    <property type="term" value="C:chromosome, telomeric region"/>
    <property type="evidence" value="ECO:0007669"/>
    <property type="project" value="UniProtKB-SubCell"/>
</dbReference>
<comment type="catalytic activity">
    <reaction evidence="1">
        <text>DNA(n) + a 2'-deoxyribonucleoside 5'-triphosphate = DNA(n+1) + diphosphate</text>
        <dbReference type="Rhea" id="RHEA:22508"/>
        <dbReference type="Rhea" id="RHEA-COMP:17339"/>
        <dbReference type="Rhea" id="RHEA-COMP:17340"/>
        <dbReference type="ChEBI" id="CHEBI:33019"/>
        <dbReference type="ChEBI" id="CHEBI:61560"/>
        <dbReference type="ChEBI" id="CHEBI:173112"/>
        <dbReference type="EC" id="2.7.7.49"/>
    </reaction>
</comment>
<organism evidence="3 4">
    <name type="scientific">Hymenolepis diminuta</name>
    <name type="common">Rat tapeworm</name>
    <dbReference type="NCBI Taxonomy" id="6216"/>
    <lineage>
        <taxon>Eukaryota</taxon>
        <taxon>Metazoa</taxon>
        <taxon>Spiralia</taxon>
        <taxon>Lophotrochozoa</taxon>
        <taxon>Platyhelminthes</taxon>
        <taxon>Cestoda</taxon>
        <taxon>Eucestoda</taxon>
        <taxon>Cyclophyllidea</taxon>
        <taxon>Hymenolepididae</taxon>
        <taxon>Hymenolepis</taxon>
    </lineage>
</organism>
<proteinExistence type="inferred from homology"/>
<evidence type="ECO:0000313" key="3">
    <source>
        <dbReference type="EMBL" id="VUZ40876.1"/>
    </source>
</evidence>
<dbReference type="InterPro" id="IPR000477">
    <property type="entry name" value="RT_dom"/>
</dbReference>
<comment type="function">
    <text evidence="1">Telomerase is a ribonucleoprotein enzyme essential for the replication of chromosome termini in most eukaryotes. It elongates telomeres. It is a reverse transcriptase that adds simple sequence repeats to chromosome ends by copying a template sequence within the RNA component of the enzyme.</text>
</comment>
<protein>
    <recommendedName>
        <fullName evidence="1">Telomerase reverse transcriptase</fullName>
        <ecNumber evidence="1">2.7.7.49</ecNumber>
    </recommendedName>
    <alternativeName>
        <fullName evidence="1">Telomerase catalytic subunit</fullName>
    </alternativeName>
</protein>
<accession>A0A564Y156</accession>
<keyword evidence="4" id="KW-1185">Reference proteome</keyword>
<dbReference type="GO" id="GO:0000333">
    <property type="term" value="C:telomerase catalytic core complex"/>
    <property type="evidence" value="ECO:0007669"/>
    <property type="project" value="TreeGrafter"/>
</dbReference>
<dbReference type="AlphaFoldDB" id="A0A564Y156"/>
<dbReference type="InterPro" id="IPR043502">
    <property type="entry name" value="DNA/RNA_pol_sf"/>
</dbReference>
<keyword evidence="1" id="KW-0695">RNA-directed DNA polymerase</keyword>
<name>A0A564Y156_HYMDI</name>
<dbReference type="PROSITE" id="PS50878">
    <property type="entry name" value="RT_POL"/>
    <property type="match status" value="1"/>
</dbReference>
<keyword evidence="1" id="KW-0808">Transferase</keyword>
<evidence type="ECO:0000259" key="2">
    <source>
        <dbReference type="PROSITE" id="PS50878"/>
    </source>
</evidence>
<dbReference type="GO" id="GO:0046872">
    <property type="term" value="F:metal ion binding"/>
    <property type="evidence" value="ECO:0007669"/>
    <property type="project" value="UniProtKB-KW"/>
</dbReference>